<organism evidence="1 2">
    <name type="scientific">Mycobacterium simiae</name>
    <name type="common">Mycobacterium habana</name>
    <dbReference type="NCBI Taxonomy" id="1784"/>
    <lineage>
        <taxon>Bacteria</taxon>
        <taxon>Bacillati</taxon>
        <taxon>Actinomycetota</taxon>
        <taxon>Actinomycetes</taxon>
        <taxon>Mycobacteriales</taxon>
        <taxon>Mycobacteriaceae</taxon>
        <taxon>Mycobacterium</taxon>
        <taxon>Mycobacterium simiae complex</taxon>
    </lineage>
</organism>
<dbReference type="AlphaFoldDB" id="A0A1X0XY02"/>
<protein>
    <recommendedName>
        <fullName evidence="3">Restriction endonuclease</fullName>
    </recommendedName>
</protein>
<comment type="caution">
    <text evidence="1">The sequence shown here is derived from an EMBL/GenBank/DDBJ whole genome shotgun (WGS) entry which is preliminary data.</text>
</comment>
<gene>
    <name evidence="1" type="ORF">B5M45_19060</name>
</gene>
<dbReference type="Proteomes" id="UP000193040">
    <property type="component" value="Unassembled WGS sequence"/>
</dbReference>
<dbReference type="STRING" id="1784.VC42_00500"/>
<proteinExistence type="predicted"/>
<sequence length="382" mass="42485">MASFDDRERRAAELAAYQALWNLWRCPSRSAPTTENWETACRMLQTYYTVTKARQDRAACEMRIHYLQVAEPLPQLADFVPPPHYYGVADAQHQLAQVRHQYQLARLRHPVRDAQRLKELETTKALYTAMQVADARERAAETTRRREWQRSRWPKDVVLDREIYDLDGIAAQVERQNANIESRVAALRELLRTGLRRLTGDVDSPPPDPGDGGDIAARVEAALSAIPLPPNIASAVTVGYSQSRRQLVIEYQLPGVEVVPKVKAYRHVKARDTVVATARPAGQVKALYASIIAQLTLLALAAAFAVDATHRLDAVIFDGVIDRVDPSTGQAGRPCLISVRADADTFAALDLSSSDPFVLLQRLSAKMSPNPTDCVPVRPLPQ</sequence>
<reference evidence="1 2" key="1">
    <citation type="submission" date="2017-03" db="EMBL/GenBank/DDBJ databases">
        <title>Genomic insights into Mycobacterium simiae human colonization.</title>
        <authorList>
            <person name="Steffani J.L."/>
            <person name="Brunck M.E."/>
            <person name="Cruz E."/>
            <person name="Montiel R."/>
            <person name="Barona F."/>
        </authorList>
    </citation>
    <scope>NUCLEOTIDE SEQUENCE [LARGE SCALE GENOMIC DNA]</scope>
    <source>
        <strain evidence="1 2">MsiGto</strain>
    </source>
</reference>
<dbReference type="RefSeq" id="WP_061555552.1">
    <property type="nucleotide sequence ID" value="NZ_MZZM01000025.1"/>
</dbReference>
<evidence type="ECO:0000313" key="1">
    <source>
        <dbReference type="EMBL" id="ORJ57722.1"/>
    </source>
</evidence>
<accession>A0A1X0XY02</accession>
<name>A0A1X0XY02_MYCSI</name>
<evidence type="ECO:0008006" key="3">
    <source>
        <dbReference type="Google" id="ProtNLM"/>
    </source>
</evidence>
<dbReference type="EMBL" id="MZZM01000025">
    <property type="protein sequence ID" value="ORJ57722.1"/>
    <property type="molecule type" value="Genomic_DNA"/>
</dbReference>
<evidence type="ECO:0000313" key="2">
    <source>
        <dbReference type="Proteomes" id="UP000193040"/>
    </source>
</evidence>
<keyword evidence="2" id="KW-1185">Reference proteome</keyword>